<proteinExistence type="predicted"/>
<dbReference type="Proteomes" id="UP000008703">
    <property type="component" value="Chromosome"/>
</dbReference>
<sequence>MFIIREINVRPALRAAAALALTSALLVTGTVTSMAGSDNSADHLTTWAVAPQKSVTPQTDEQDAYNQAHGRPLPTPELLQPTLDSELRPYHAKPKNSLHGNYQCGASDVLADLSKKWIKEFEKQYPKVHISVDPPYAGSLGALELIKGNLDCVFVSRELKPTDIQGFHDAFGYDPLSVPISGGSYRHYGFLDSVSLIVNKDNPLDKLSFEQLDAALSTTRNRGGKAATTWGDLGATGKWADKPIHIVGLQPWNGFEEFVRQRVLNADDKRGEWRPGTADGSTPADPAVHWEKTVFNIAKDVKDDPYAIGYTGMAYVDQAVKILSLSERTGGPAYAPTYENVAAAAYPLSRVTYFNVNKRPGKQLDPVMEELMRFILSKQGQQVVGKQQVFLPFRSGQAADSLKLLDTAP</sequence>
<dbReference type="SUPFAM" id="SSF53850">
    <property type="entry name" value="Periplasmic binding protein-like II"/>
    <property type="match status" value="1"/>
</dbReference>
<reference evidence="5" key="1">
    <citation type="submission" date="2011-08" db="EMBL/GenBank/DDBJ databases">
        <title>Complete sequence of chromosome of Streptomyces violaceusniger Tu 4113.</title>
        <authorList>
            <consortium name="US DOE Joint Genome Institute"/>
            <person name="Lucas S."/>
            <person name="Han J."/>
            <person name="Lapidus A."/>
            <person name="Cheng J.-F."/>
            <person name="Goodwin L."/>
            <person name="Pitluck S."/>
            <person name="Peters L."/>
            <person name="Ivanova N."/>
            <person name="Daligault H."/>
            <person name="Detter J.C."/>
            <person name="Han C."/>
            <person name="Tapia R."/>
            <person name="Land M."/>
            <person name="Hauser L."/>
            <person name="Kyrpides N."/>
            <person name="Ivanova N."/>
            <person name="Pagani I."/>
            <person name="Hagen A."/>
            <person name="Katz L."/>
            <person name="Fiedler H.-P."/>
            <person name="Keasling J."/>
            <person name="Fortman J."/>
            <person name="Woyke T."/>
        </authorList>
    </citation>
    <scope>NUCLEOTIDE SEQUENCE [LARGE SCALE GENOMIC DNA]</scope>
    <source>
        <strain evidence="5">Tu 4113</strain>
    </source>
</reference>
<keyword evidence="6" id="KW-1185">Reference proteome</keyword>
<gene>
    <name evidence="5" type="ORF">Strvi_6495</name>
</gene>
<feature type="domain" description="PBP" evidence="4">
    <location>
        <begin position="105"/>
        <end position="378"/>
    </location>
</feature>
<feature type="region of interest" description="Disordered" evidence="2">
    <location>
        <begin position="55"/>
        <end position="80"/>
    </location>
</feature>
<evidence type="ECO:0000256" key="1">
    <source>
        <dbReference type="ARBA" id="ARBA00022729"/>
    </source>
</evidence>
<dbReference type="InterPro" id="IPR024370">
    <property type="entry name" value="PBP_domain"/>
</dbReference>
<dbReference type="AlphaFoldDB" id="G2NVM8"/>
<evidence type="ECO:0000256" key="3">
    <source>
        <dbReference type="SAM" id="SignalP"/>
    </source>
</evidence>
<feature type="chain" id="PRO_5003434018" description="PBP domain-containing protein" evidence="3">
    <location>
        <begin position="36"/>
        <end position="409"/>
    </location>
</feature>
<accession>G2NVM8</accession>
<organism evidence="5 6">
    <name type="scientific">Streptomyces violaceusniger (strain Tu 4113)</name>
    <dbReference type="NCBI Taxonomy" id="653045"/>
    <lineage>
        <taxon>Bacteria</taxon>
        <taxon>Bacillati</taxon>
        <taxon>Actinomycetota</taxon>
        <taxon>Actinomycetes</taxon>
        <taxon>Kitasatosporales</taxon>
        <taxon>Streptomycetaceae</taxon>
        <taxon>Streptomyces</taxon>
        <taxon>Streptomyces violaceusniger group</taxon>
    </lineage>
</organism>
<evidence type="ECO:0000313" key="5">
    <source>
        <dbReference type="EMBL" id="AEM85912.1"/>
    </source>
</evidence>
<evidence type="ECO:0000256" key="2">
    <source>
        <dbReference type="SAM" id="MobiDB-lite"/>
    </source>
</evidence>
<evidence type="ECO:0000313" key="6">
    <source>
        <dbReference type="Proteomes" id="UP000008703"/>
    </source>
</evidence>
<protein>
    <recommendedName>
        <fullName evidence="4">PBP domain-containing protein</fullName>
    </recommendedName>
</protein>
<name>G2NVM8_STRV4</name>
<evidence type="ECO:0000259" key="4">
    <source>
        <dbReference type="Pfam" id="PF12849"/>
    </source>
</evidence>
<keyword evidence="1 3" id="KW-0732">Signal</keyword>
<dbReference type="PANTHER" id="PTHR30570:SF6">
    <property type="entry name" value="PHOSPHATE-BINDING PROTEIN PSTS"/>
    <property type="match status" value="1"/>
</dbReference>
<dbReference type="Pfam" id="PF12849">
    <property type="entry name" value="PBP_like_2"/>
    <property type="match status" value="1"/>
</dbReference>
<feature type="signal peptide" evidence="3">
    <location>
        <begin position="1"/>
        <end position="35"/>
    </location>
</feature>
<dbReference type="HOGENOM" id="CLU_026228_6_0_11"/>
<dbReference type="Gene3D" id="3.40.190.10">
    <property type="entry name" value="Periplasmic binding protein-like II"/>
    <property type="match status" value="2"/>
</dbReference>
<dbReference type="KEGG" id="svl:Strvi_6495"/>
<dbReference type="PANTHER" id="PTHR30570">
    <property type="entry name" value="PERIPLASMIC PHOSPHATE BINDING COMPONENT OF PHOSPHATE ABC TRANSPORTER"/>
    <property type="match status" value="1"/>
</dbReference>
<dbReference type="InterPro" id="IPR050811">
    <property type="entry name" value="Phosphate_ABC_transporter"/>
</dbReference>
<dbReference type="EMBL" id="CP002994">
    <property type="protein sequence ID" value="AEM85912.1"/>
    <property type="molecule type" value="Genomic_DNA"/>
</dbReference>
<dbReference type="eggNOG" id="COG0226">
    <property type="taxonomic scope" value="Bacteria"/>
</dbReference>